<dbReference type="PANTHER" id="PTHR11690">
    <property type="entry name" value="AMILORIDE-SENSITIVE SODIUM CHANNEL-RELATED"/>
    <property type="match status" value="1"/>
</dbReference>
<keyword evidence="6 13" id="KW-1133">Transmembrane helix</keyword>
<dbReference type="GO" id="GO:0005272">
    <property type="term" value="F:sodium channel activity"/>
    <property type="evidence" value="ECO:0007669"/>
    <property type="project" value="UniProtKB-KW"/>
</dbReference>
<protein>
    <submittedName>
        <fullName evidence="14">Uncharacterized protein</fullName>
    </submittedName>
</protein>
<keyword evidence="3 12" id="KW-0813">Transport</keyword>
<keyword evidence="8 12" id="KW-0406">Ion transport</keyword>
<evidence type="ECO:0000256" key="8">
    <source>
        <dbReference type="ARBA" id="ARBA00023065"/>
    </source>
</evidence>
<dbReference type="Proteomes" id="UP001566132">
    <property type="component" value="Unassembled WGS sequence"/>
</dbReference>
<comment type="caution">
    <text evidence="14">The sequence shown here is derived from an EMBL/GenBank/DDBJ whole genome shotgun (WGS) entry which is preliminary data.</text>
</comment>
<gene>
    <name evidence="14" type="ORF">ABEB36_007403</name>
</gene>
<dbReference type="GO" id="GO:0016020">
    <property type="term" value="C:membrane"/>
    <property type="evidence" value="ECO:0007669"/>
    <property type="project" value="UniProtKB-SubCell"/>
</dbReference>
<comment type="subcellular location">
    <subcellularLocation>
        <location evidence="1">Membrane</location>
        <topology evidence="1">Multi-pass membrane protein</topology>
    </subcellularLocation>
</comment>
<dbReference type="InterPro" id="IPR001873">
    <property type="entry name" value="ENaC"/>
</dbReference>
<dbReference type="PRINTS" id="PR01078">
    <property type="entry name" value="AMINACHANNEL"/>
</dbReference>
<reference evidence="14 15" key="1">
    <citation type="submission" date="2024-05" db="EMBL/GenBank/DDBJ databases">
        <title>Genetic variation in Jamaican populations of the coffee berry borer (Hypothenemus hampei).</title>
        <authorList>
            <person name="Errbii M."/>
            <person name="Myrie A."/>
        </authorList>
    </citation>
    <scope>NUCLEOTIDE SEQUENCE [LARGE SCALE GENOMIC DNA]</scope>
    <source>
        <strain evidence="14">JA-Hopewell-2020-01-JO</strain>
        <tissue evidence="14">Whole body</tissue>
    </source>
</reference>
<name>A0ABD1ETW3_HYPHA</name>
<evidence type="ECO:0000313" key="14">
    <source>
        <dbReference type="EMBL" id="KAL1502230.1"/>
    </source>
</evidence>
<evidence type="ECO:0000256" key="2">
    <source>
        <dbReference type="ARBA" id="ARBA00007193"/>
    </source>
</evidence>
<evidence type="ECO:0000256" key="6">
    <source>
        <dbReference type="ARBA" id="ARBA00022989"/>
    </source>
</evidence>
<dbReference type="PANTHER" id="PTHR11690:SF184">
    <property type="entry name" value="PICKPOCKET 31"/>
    <property type="match status" value="1"/>
</dbReference>
<dbReference type="EMBL" id="JBDJPC010000005">
    <property type="protein sequence ID" value="KAL1502230.1"/>
    <property type="molecule type" value="Genomic_DNA"/>
</dbReference>
<evidence type="ECO:0000256" key="3">
    <source>
        <dbReference type="ARBA" id="ARBA00022448"/>
    </source>
</evidence>
<keyword evidence="5 12" id="KW-0812">Transmembrane</keyword>
<evidence type="ECO:0000256" key="12">
    <source>
        <dbReference type="RuleBase" id="RU000679"/>
    </source>
</evidence>
<dbReference type="Pfam" id="PF00858">
    <property type="entry name" value="ASC"/>
    <property type="match status" value="1"/>
</dbReference>
<organism evidence="14 15">
    <name type="scientific">Hypothenemus hampei</name>
    <name type="common">Coffee berry borer</name>
    <dbReference type="NCBI Taxonomy" id="57062"/>
    <lineage>
        <taxon>Eukaryota</taxon>
        <taxon>Metazoa</taxon>
        <taxon>Ecdysozoa</taxon>
        <taxon>Arthropoda</taxon>
        <taxon>Hexapoda</taxon>
        <taxon>Insecta</taxon>
        <taxon>Pterygota</taxon>
        <taxon>Neoptera</taxon>
        <taxon>Endopterygota</taxon>
        <taxon>Coleoptera</taxon>
        <taxon>Polyphaga</taxon>
        <taxon>Cucujiformia</taxon>
        <taxon>Curculionidae</taxon>
        <taxon>Scolytinae</taxon>
        <taxon>Hypothenemus</taxon>
    </lineage>
</organism>
<dbReference type="Gene3D" id="1.10.287.770">
    <property type="entry name" value="YojJ-like"/>
    <property type="match status" value="1"/>
</dbReference>
<evidence type="ECO:0000256" key="7">
    <source>
        <dbReference type="ARBA" id="ARBA00023053"/>
    </source>
</evidence>
<keyword evidence="11 12" id="KW-0407">Ion channel</keyword>
<evidence type="ECO:0000256" key="10">
    <source>
        <dbReference type="ARBA" id="ARBA00023201"/>
    </source>
</evidence>
<evidence type="ECO:0000256" key="5">
    <source>
        <dbReference type="ARBA" id="ARBA00022692"/>
    </source>
</evidence>
<evidence type="ECO:0000313" key="15">
    <source>
        <dbReference type="Proteomes" id="UP001566132"/>
    </source>
</evidence>
<evidence type="ECO:0000256" key="9">
    <source>
        <dbReference type="ARBA" id="ARBA00023136"/>
    </source>
</evidence>
<evidence type="ECO:0000256" key="11">
    <source>
        <dbReference type="ARBA" id="ARBA00023303"/>
    </source>
</evidence>
<dbReference type="Gene3D" id="2.60.470.10">
    <property type="entry name" value="Acid-sensing ion channels like domains"/>
    <property type="match status" value="1"/>
</dbReference>
<comment type="similarity">
    <text evidence="2 12">Belongs to the amiloride-sensitive sodium channel (TC 1.A.6) family.</text>
</comment>
<evidence type="ECO:0000256" key="13">
    <source>
        <dbReference type="SAM" id="Phobius"/>
    </source>
</evidence>
<keyword evidence="4 12" id="KW-0894">Sodium channel</keyword>
<accession>A0ABD1ETW3</accession>
<feature type="transmembrane region" description="Helical" evidence="13">
    <location>
        <begin position="354"/>
        <end position="381"/>
    </location>
</feature>
<dbReference type="AlphaFoldDB" id="A0ABD1ETW3"/>
<keyword evidence="7" id="KW-0915">Sodium</keyword>
<evidence type="ECO:0000256" key="1">
    <source>
        <dbReference type="ARBA" id="ARBA00004141"/>
    </source>
</evidence>
<keyword evidence="9 13" id="KW-0472">Membrane</keyword>
<sequence length="384" mass="44119">MTLVFAYLFKSYQQNSISFLIETTYLDWNTTFPAVSVCQQSGMNISRLDHSKFDERDKLPAIEYFITDLLFFAGTCYSCTLTHCFTCPLLNISEIVQKLRKPCKEILGECRWNDEKFNCCEYFLPLETEYGICFSFNSLQTVNQPKNKLNLQMNRRTGTGRLSVELLEDVRLQFHAPEDVPFINAETNYIKEILHGETYEILFNVMELVNDDRIVNLPVNKRKCRFPWEVPPNLKVHKLYSYSTCLVQCHAENHINICNCTHHHMPYYNKLNYCDVKGLNCLSAHIETVNRLHAKGSERLGLDCDCVPSCTEPEYTSVSVHRLYNQTIGGAFIEMQSLPTSRFKRVVVKDALDLVVAVGGAAGLFIGASLQTIVELVYIFFIKI</sequence>
<keyword evidence="10 12" id="KW-0739">Sodium transport</keyword>
<keyword evidence="15" id="KW-1185">Reference proteome</keyword>
<evidence type="ECO:0000256" key="4">
    <source>
        <dbReference type="ARBA" id="ARBA00022461"/>
    </source>
</evidence>
<proteinExistence type="inferred from homology"/>